<dbReference type="InterPro" id="IPR002110">
    <property type="entry name" value="Ankyrin_rpt"/>
</dbReference>
<dbReference type="Gene3D" id="1.25.40.20">
    <property type="entry name" value="Ankyrin repeat-containing domain"/>
    <property type="match status" value="3"/>
</dbReference>
<protein>
    <submittedName>
        <fullName evidence="4">Protein fem-1 B</fullName>
    </submittedName>
</protein>
<evidence type="ECO:0000313" key="4">
    <source>
        <dbReference type="EMBL" id="JAP98636.1"/>
    </source>
</evidence>
<dbReference type="SMART" id="SM00248">
    <property type="entry name" value="ANK"/>
    <property type="match status" value="7"/>
</dbReference>
<dbReference type="InterPro" id="IPR036770">
    <property type="entry name" value="Ankyrin_rpt-contain_sf"/>
</dbReference>
<feature type="repeat" description="ANK" evidence="3">
    <location>
        <begin position="125"/>
        <end position="157"/>
    </location>
</feature>
<keyword evidence="1" id="KW-0677">Repeat</keyword>
<dbReference type="PROSITE" id="PS50088">
    <property type="entry name" value="ANK_REPEAT"/>
    <property type="match status" value="4"/>
</dbReference>
<dbReference type="EMBL" id="GDHC01019992">
    <property type="protein sequence ID" value="JAP98636.1"/>
    <property type="molecule type" value="Transcribed_RNA"/>
</dbReference>
<evidence type="ECO:0000256" key="3">
    <source>
        <dbReference type="PROSITE-ProRule" id="PRU00023"/>
    </source>
</evidence>
<feature type="repeat" description="ANK" evidence="3">
    <location>
        <begin position="191"/>
        <end position="223"/>
    </location>
</feature>
<dbReference type="PANTHER" id="PTHR24171:SF9">
    <property type="entry name" value="ANKYRIN REPEAT DOMAIN-CONTAINING PROTEIN 39"/>
    <property type="match status" value="1"/>
</dbReference>
<name>A0A146KTZ5_LYGHE</name>
<dbReference type="PANTHER" id="PTHR24171">
    <property type="entry name" value="ANKYRIN REPEAT DOMAIN-CONTAINING PROTEIN 39-RELATED"/>
    <property type="match status" value="1"/>
</dbReference>
<dbReference type="PROSITE" id="PS50297">
    <property type="entry name" value="ANK_REP_REGION"/>
    <property type="match status" value="4"/>
</dbReference>
<sequence length="655" mass="73019">MTQVYPMMALQIFHYARDGLTKVLCSALNDLDPTCIKRLISQEVVNHQGERMTPLIAAVRQGHYKVVKLLVERFGADVNKCGAIRIDSTLVDNASPLWVAAGAGYINIVKDLIEAGAEINHRTQTGSTPIRAACFDGRLEIVQYLAHCGADVEIPNSFHNTCLMIASFRGHLDTVSFLLEIGADPNKKALCGATALHFAAEFGVPRLIYTLLDAGAVITKTNKGFTPVILAAEQAKENVVNMFTQRKDLFTMTTEELIDAYELLGASFANDQKNYDIDLCLFYLRLGMELRYRDPENPIPKPFYMPVPAYGNRIESQSMEDLNDIADDEDAIHMEALIVRERLLGPIMSNEATIPIVYRGVILAEEGRYDRCIALWLHRLELLLASDTCVSKDILRFSQMFSRILAHRHPIEMRDIVTVLQAAYSDLKHKETLLTKCQSPYDQRGIEEERDGLLLSTMELLVIATLINEHNYVFPRLNKTVFDIIKLGVRTSSGQGLLHLATDPSTRVNAILVAFGVKFPYEPLASLLVDCGSDVNDVDGHKNTPLHLVVAPLRPIRDFANIHKIINKLVEKGAHLDAVNHHGKDPLQSTTSLFIQIVLKSHCKVHSLKCLAARAVCKNNIDTEDVTKSLPRGLHEFIQIHGVGKKTEVLPHKVS</sequence>
<dbReference type="AlphaFoldDB" id="A0A146KTZ5"/>
<gene>
    <name evidence="4" type="primary">FEM1B</name>
    <name evidence="4" type="ORF">g.40780</name>
</gene>
<keyword evidence="2 3" id="KW-0040">ANK repeat</keyword>
<feature type="repeat" description="ANK" evidence="3">
    <location>
        <begin position="92"/>
        <end position="124"/>
    </location>
</feature>
<evidence type="ECO:0000256" key="1">
    <source>
        <dbReference type="ARBA" id="ARBA00022737"/>
    </source>
</evidence>
<dbReference type="SUPFAM" id="SSF48403">
    <property type="entry name" value="Ankyrin repeat"/>
    <property type="match status" value="2"/>
</dbReference>
<accession>A0A146KTZ5</accession>
<organism evidence="4">
    <name type="scientific">Lygus hesperus</name>
    <name type="common">Western plant bug</name>
    <dbReference type="NCBI Taxonomy" id="30085"/>
    <lineage>
        <taxon>Eukaryota</taxon>
        <taxon>Metazoa</taxon>
        <taxon>Ecdysozoa</taxon>
        <taxon>Arthropoda</taxon>
        <taxon>Hexapoda</taxon>
        <taxon>Insecta</taxon>
        <taxon>Pterygota</taxon>
        <taxon>Neoptera</taxon>
        <taxon>Paraneoptera</taxon>
        <taxon>Hemiptera</taxon>
        <taxon>Heteroptera</taxon>
        <taxon>Panheteroptera</taxon>
        <taxon>Cimicomorpha</taxon>
        <taxon>Miridae</taxon>
        <taxon>Mirini</taxon>
        <taxon>Lygus</taxon>
    </lineage>
</organism>
<feature type="repeat" description="ANK" evidence="3">
    <location>
        <begin position="158"/>
        <end position="190"/>
    </location>
</feature>
<evidence type="ECO:0000256" key="2">
    <source>
        <dbReference type="ARBA" id="ARBA00023043"/>
    </source>
</evidence>
<proteinExistence type="predicted"/>
<reference evidence="4" key="1">
    <citation type="journal article" date="2016" name="Gigascience">
        <title>De novo construction of an expanded transcriptome assembly for the western tarnished plant bug, Lygus hesperus.</title>
        <authorList>
            <person name="Tassone E.E."/>
            <person name="Geib S.M."/>
            <person name="Hall B."/>
            <person name="Fabrick J.A."/>
            <person name="Brent C.S."/>
            <person name="Hull J.J."/>
        </authorList>
    </citation>
    <scope>NUCLEOTIDE SEQUENCE</scope>
</reference>
<dbReference type="Pfam" id="PF12796">
    <property type="entry name" value="Ank_2"/>
    <property type="match status" value="2"/>
</dbReference>